<keyword evidence="2" id="KW-0732">Signal</keyword>
<protein>
    <submittedName>
        <fullName evidence="3">Multidrug transporter</fullName>
    </submittedName>
</protein>
<gene>
    <name evidence="3" type="ORF">CEG18_01055</name>
</gene>
<proteinExistence type="predicted"/>
<feature type="chain" id="PRO_5011279654" evidence="2">
    <location>
        <begin position="25"/>
        <end position="112"/>
    </location>
</feature>
<evidence type="ECO:0000313" key="3">
    <source>
        <dbReference type="EMBL" id="OWP52453.1"/>
    </source>
</evidence>
<evidence type="ECO:0000313" key="4">
    <source>
        <dbReference type="Proteomes" id="UP000198145"/>
    </source>
</evidence>
<dbReference type="STRING" id="46680.GCA_000807755_06196"/>
<feature type="transmembrane region" description="Helical" evidence="1">
    <location>
        <begin position="57"/>
        <end position="77"/>
    </location>
</feature>
<dbReference type="EMBL" id="NJBA01000001">
    <property type="protein sequence ID" value="OWP52453.1"/>
    <property type="molecule type" value="Genomic_DNA"/>
</dbReference>
<dbReference type="eggNOG" id="ENOG503322E">
    <property type="taxonomic scope" value="Bacteria"/>
</dbReference>
<keyword evidence="1" id="KW-0812">Transmembrane</keyword>
<dbReference type="Proteomes" id="UP000198145">
    <property type="component" value="Unassembled WGS sequence"/>
</dbReference>
<organism evidence="3 4">
    <name type="scientific">Pseudomonas nitroreducens</name>
    <dbReference type="NCBI Taxonomy" id="46680"/>
    <lineage>
        <taxon>Bacteria</taxon>
        <taxon>Pseudomonadati</taxon>
        <taxon>Pseudomonadota</taxon>
        <taxon>Gammaproteobacteria</taxon>
        <taxon>Pseudomonadales</taxon>
        <taxon>Pseudomonadaceae</taxon>
        <taxon>Pseudomonas</taxon>
    </lineage>
</organism>
<sequence length="112" mass="11317">MTLFRTTATAMALVCAFSVLPAVAQDAVSNVSGDPTYTVEAPPAYAMMGDLIFARPLLIAATVVGAAAFVVTLPFSAAGGNIGEAGKALVVEPGKAAFVRCLGCTTSGYKKD</sequence>
<accession>A0A246FDR0</accession>
<dbReference type="RefSeq" id="WP_017521424.1">
    <property type="nucleotide sequence ID" value="NZ_CP189774.1"/>
</dbReference>
<feature type="signal peptide" evidence="2">
    <location>
        <begin position="1"/>
        <end position="24"/>
    </location>
</feature>
<keyword evidence="1" id="KW-0472">Membrane</keyword>
<evidence type="ECO:0000256" key="1">
    <source>
        <dbReference type="SAM" id="Phobius"/>
    </source>
</evidence>
<comment type="caution">
    <text evidence="3">The sequence shown here is derived from an EMBL/GenBank/DDBJ whole genome shotgun (WGS) entry which is preliminary data.</text>
</comment>
<evidence type="ECO:0000256" key="2">
    <source>
        <dbReference type="SAM" id="SignalP"/>
    </source>
</evidence>
<dbReference type="AlphaFoldDB" id="A0A246FDR0"/>
<keyword evidence="1" id="KW-1133">Transmembrane helix</keyword>
<name>A0A246FDR0_PSENT</name>
<reference evidence="3 4" key="1">
    <citation type="submission" date="2017-06" db="EMBL/GenBank/DDBJ databases">
        <title>Draft genome of Pseudomonas nitroreducens DF05.</title>
        <authorList>
            <person name="Iyer R."/>
        </authorList>
    </citation>
    <scope>NUCLEOTIDE SEQUENCE [LARGE SCALE GENOMIC DNA]</scope>
    <source>
        <strain evidence="3 4">DF05</strain>
    </source>
</reference>